<evidence type="ECO:0000256" key="1">
    <source>
        <dbReference type="SAM" id="SignalP"/>
    </source>
</evidence>
<sequence length="150" mass="16435">MKTIRKTIKATLCIAALLTSSACLADNIAVSGSILDVDSGNNFDTATITISGPNGFNETITLNNNKTQVDIETLNITDSGSYTYQIQYTQNGKLEYITDPKTGRKNAKRNTGNIQTTSGHFNVKDSQFVIDDEAEADFEQTIQPIQNSRY</sequence>
<gene>
    <name evidence="2" type="ORF">GCM10009410_17600</name>
</gene>
<dbReference type="PROSITE" id="PS51257">
    <property type="entry name" value="PROKAR_LIPOPROTEIN"/>
    <property type="match status" value="1"/>
</dbReference>
<keyword evidence="3" id="KW-1185">Reference proteome</keyword>
<comment type="caution">
    <text evidence="2">The sequence shown here is derived from an EMBL/GenBank/DDBJ whole genome shotgun (WGS) entry which is preliminary data.</text>
</comment>
<feature type="chain" id="PRO_5047519396" evidence="1">
    <location>
        <begin position="26"/>
        <end position="150"/>
    </location>
</feature>
<name>A0ABQ2QJR2_9GAMM</name>
<organism evidence="2 3">
    <name type="scientific">Shewanella ulleungensis</name>
    <dbReference type="NCBI Taxonomy" id="2282699"/>
    <lineage>
        <taxon>Bacteria</taxon>
        <taxon>Pseudomonadati</taxon>
        <taxon>Pseudomonadota</taxon>
        <taxon>Gammaproteobacteria</taxon>
        <taxon>Alteromonadales</taxon>
        <taxon>Shewanellaceae</taxon>
        <taxon>Shewanella</taxon>
    </lineage>
</organism>
<evidence type="ECO:0000313" key="3">
    <source>
        <dbReference type="Proteomes" id="UP000654004"/>
    </source>
</evidence>
<dbReference type="Proteomes" id="UP000654004">
    <property type="component" value="Unassembled WGS sequence"/>
</dbReference>
<accession>A0ABQ2QJR2</accession>
<keyword evidence="1" id="KW-0732">Signal</keyword>
<proteinExistence type="predicted"/>
<dbReference type="EMBL" id="BMQW01000004">
    <property type="protein sequence ID" value="GGP84933.1"/>
    <property type="molecule type" value="Genomic_DNA"/>
</dbReference>
<protein>
    <submittedName>
        <fullName evidence="2">Uncharacterized protein</fullName>
    </submittedName>
</protein>
<feature type="signal peptide" evidence="1">
    <location>
        <begin position="1"/>
        <end position="25"/>
    </location>
</feature>
<dbReference type="RefSeq" id="WP_188955365.1">
    <property type="nucleotide sequence ID" value="NZ_BMQW01000004.1"/>
</dbReference>
<reference evidence="3" key="1">
    <citation type="journal article" date="2019" name="Int. J. Syst. Evol. Microbiol.">
        <title>The Global Catalogue of Microorganisms (GCM) 10K type strain sequencing project: providing services to taxonomists for standard genome sequencing and annotation.</title>
        <authorList>
            <consortium name="The Broad Institute Genomics Platform"/>
            <consortium name="The Broad Institute Genome Sequencing Center for Infectious Disease"/>
            <person name="Wu L."/>
            <person name="Ma J."/>
        </authorList>
    </citation>
    <scope>NUCLEOTIDE SEQUENCE [LARGE SCALE GENOMIC DNA]</scope>
    <source>
        <strain evidence="3">JCM 32305</strain>
    </source>
</reference>
<evidence type="ECO:0000313" key="2">
    <source>
        <dbReference type="EMBL" id="GGP84933.1"/>
    </source>
</evidence>